<dbReference type="CDD" id="cd01879">
    <property type="entry name" value="FeoB"/>
    <property type="match status" value="1"/>
</dbReference>
<feature type="transmembrane region" description="Helical" evidence="16">
    <location>
        <begin position="630"/>
        <end position="650"/>
    </location>
</feature>
<evidence type="ECO:0000256" key="1">
    <source>
        <dbReference type="ARBA" id="ARBA00003926"/>
    </source>
</evidence>
<feature type="domain" description="FeoB-type G" evidence="18">
    <location>
        <begin position="1"/>
        <end position="159"/>
    </location>
</feature>
<dbReference type="Pfam" id="PF07664">
    <property type="entry name" value="FeoB_C"/>
    <property type="match status" value="1"/>
</dbReference>
<feature type="compositionally biased region" description="Basic and acidic residues" evidence="17">
    <location>
        <begin position="195"/>
        <end position="244"/>
    </location>
</feature>
<feature type="binding site" evidence="15">
    <location>
        <position position="18"/>
    </location>
    <ligand>
        <name>Mg(2+)</name>
        <dbReference type="ChEBI" id="CHEBI:18420"/>
        <label>2</label>
    </ligand>
</feature>
<evidence type="ECO:0000256" key="12">
    <source>
        <dbReference type="ARBA" id="ARBA00023136"/>
    </source>
</evidence>
<keyword evidence="15" id="KW-0460">Magnesium</keyword>
<feature type="binding site" evidence="14">
    <location>
        <begin position="50"/>
        <end position="53"/>
    </location>
    <ligand>
        <name>GTP</name>
        <dbReference type="ChEBI" id="CHEBI:37565"/>
        <label>1</label>
    </ligand>
</feature>
<keyword evidence="10" id="KW-0406">Ion transport</keyword>
<keyword evidence="12 16" id="KW-0472">Membrane</keyword>
<comment type="subcellular location">
    <subcellularLocation>
        <location evidence="16">Cell inner membrane</location>
        <topology evidence="16">Multi-pass membrane protein</topology>
    </subcellularLocation>
    <subcellularLocation>
        <location evidence="2">Cell membrane</location>
        <topology evidence="2">Multi-pass membrane protein</topology>
    </subcellularLocation>
</comment>
<dbReference type="GO" id="GO:0015093">
    <property type="term" value="F:ferrous iron transmembrane transporter activity"/>
    <property type="evidence" value="ECO:0007669"/>
    <property type="project" value="UniProtKB-UniRule"/>
</dbReference>
<feature type="transmembrane region" description="Helical" evidence="16">
    <location>
        <begin position="425"/>
        <end position="451"/>
    </location>
</feature>
<dbReference type="GO" id="GO:0046872">
    <property type="term" value="F:metal ion binding"/>
    <property type="evidence" value="ECO:0007669"/>
    <property type="project" value="UniProtKB-KW"/>
</dbReference>
<keyword evidence="9 16" id="KW-0408">Iron</keyword>
<dbReference type="InterPro" id="IPR030389">
    <property type="entry name" value="G_FEOB_dom"/>
</dbReference>
<dbReference type="Pfam" id="PF07670">
    <property type="entry name" value="Gate"/>
    <property type="match status" value="2"/>
</dbReference>
<dbReference type="Proteomes" id="UP000321386">
    <property type="component" value="Unassembled WGS sequence"/>
</dbReference>
<evidence type="ECO:0000256" key="16">
    <source>
        <dbReference type="RuleBase" id="RU362098"/>
    </source>
</evidence>
<feature type="transmembrane region" description="Helical" evidence="16">
    <location>
        <begin position="662"/>
        <end position="680"/>
    </location>
</feature>
<evidence type="ECO:0000256" key="10">
    <source>
        <dbReference type="ARBA" id="ARBA00023065"/>
    </source>
</evidence>
<comment type="similarity">
    <text evidence="16">Belongs to the TRAFAC class TrmE-Era-EngA-EngB-Septin-like GTPase superfamily. FeoB GTPase (TC 9.A.8) family.</text>
</comment>
<dbReference type="InterPro" id="IPR027417">
    <property type="entry name" value="P-loop_NTPase"/>
</dbReference>
<gene>
    <name evidence="19" type="primary">feoB-2</name>
    <name evidence="19" type="ORF">CPE01_21970</name>
</gene>
<dbReference type="Pfam" id="PF02421">
    <property type="entry name" value="FeoB_N"/>
    <property type="match status" value="1"/>
</dbReference>
<feature type="transmembrane region" description="Helical" evidence="16">
    <location>
        <begin position="522"/>
        <end position="546"/>
    </location>
</feature>
<dbReference type="AlphaFoldDB" id="A0A510UUV6"/>
<dbReference type="InterPro" id="IPR011642">
    <property type="entry name" value="Gate_dom"/>
</dbReference>
<organism evidence="19 20">
    <name type="scientific">Cellulomonas persica</name>
    <dbReference type="NCBI Taxonomy" id="76861"/>
    <lineage>
        <taxon>Bacteria</taxon>
        <taxon>Bacillati</taxon>
        <taxon>Actinomycetota</taxon>
        <taxon>Actinomycetes</taxon>
        <taxon>Micrococcales</taxon>
        <taxon>Cellulomonadaceae</taxon>
        <taxon>Cellulomonas</taxon>
    </lineage>
</organism>
<dbReference type="SUPFAM" id="SSF52540">
    <property type="entry name" value="P-loop containing nucleoside triphosphate hydrolases"/>
    <property type="match status" value="1"/>
</dbReference>
<dbReference type="EMBL" id="BJUA01000010">
    <property type="protein sequence ID" value="GEK18464.1"/>
    <property type="molecule type" value="Genomic_DNA"/>
</dbReference>
<feature type="binding site" evidence="15">
    <location>
        <position position="15"/>
    </location>
    <ligand>
        <name>Mg(2+)</name>
        <dbReference type="ChEBI" id="CHEBI:18420"/>
        <label>2</label>
    </ligand>
</feature>
<dbReference type="InterPro" id="IPR003373">
    <property type="entry name" value="Fe2_transport_prot-B"/>
</dbReference>
<evidence type="ECO:0000256" key="9">
    <source>
        <dbReference type="ARBA" id="ARBA00023004"/>
    </source>
</evidence>
<dbReference type="PROSITE" id="PS51711">
    <property type="entry name" value="G_FEOB"/>
    <property type="match status" value="1"/>
</dbReference>
<evidence type="ECO:0000313" key="20">
    <source>
        <dbReference type="Proteomes" id="UP000321386"/>
    </source>
</evidence>
<accession>A0A510UUV6</accession>
<dbReference type="InterPro" id="IPR050860">
    <property type="entry name" value="FeoB_GTPase"/>
</dbReference>
<comment type="caution">
    <text evidence="19">The sequence shown here is derived from an EMBL/GenBank/DDBJ whole genome shotgun (WGS) entry which is preliminary data.</text>
</comment>
<dbReference type="GO" id="GO:0005525">
    <property type="term" value="F:GTP binding"/>
    <property type="evidence" value="ECO:0007669"/>
    <property type="project" value="UniProtKB-KW"/>
</dbReference>
<comment type="caution">
    <text evidence="16">Lacks conserved residue(s) required for the propagation of feature annotation.</text>
</comment>
<evidence type="ECO:0000256" key="5">
    <source>
        <dbReference type="ARBA" id="ARBA00022496"/>
    </source>
</evidence>
<feature type="binding site" evidence="15">
    <location>
        <position position="16"/>
    </location>
    <ligand>
        <name>Mg(2+)</name>
        <dbReference type="ChEBI" id="CHEBI:18420"/>
        <label>2</label>
    </ligand>
</feature>
<name>A0A510UUV6_9CELL</name>
<evidence type="ECO:0000313" key="19">
    <source>
        <dbReference type="EMBL" id="GEK18464.1"/>
    </source>
</evidence>
<comment type="function">
    <text evidence="1 16">Probable transporter of a GTP-driven Fe(2+) uptake system.</text>
</comment>
<evidence type="ECO:0000256" key="13">
    <source>
        <dbReference type="NCBIfam" id="TIGR00437"/>
    </source>
</evidence>
<feature type="region of interest" description="Disordered" evidence="17">
    <location>
        <begin position="184"/>
        <end position="244"/>
    </location>
</feature>
<keyword evidence="8 16" id="KW-1133">Transmembrane helix</keyword>
<evidence type="ECO:0000256" key="2">
    <source>
        <dbReference type="ARBA" id="ARBA00004651"/>
    </source>
</evidence>
<dbReference type="PANTHER" id="PTHR43185">
    <property type="entry name" value="FERROUS IRON TRANSPORT PROTEIN B"/>
    <property type="match status" value="1"/>
</dbReference>
<feature type="transmembrane region" description="Helical" evidence="16">
    <location>
        <begin position="287"/>
        <end position="311"/>
    </location>
</feature>
<evidence type="ECO:0000256" key="14">
    <source>
        <dbReference type="PIRSR" id="PIRSR603373-1"/>
    </source>
</evidence>
<evidence type="ECO:0000256" key="4">
    <source>
        <dbReference type="ARBA" id="ARBA00022475"/>
    </source>
</evidence>
<keyword evidence="6 16" id="KW-0812">Transmembrane</keyword>
<reference evidence="19 20" key="1">
    <citation type="submission" date="2019-07" db="EMBL/GenBank/DDBJ databases">
        <title>Whole genome shotgun sequence of Cellulomonas persica NBRC 101101.</title>
        <authorList>
            <person name="Hosoyama A."/>
            <person name="Uohara A."/>
            <person name="Ohji S."/>
            <person name="Ichikawa N."/>
        </authorList>
    </citation>
    <scope>NUCLEOTIDE SEQUENCE [LARGE SCALE GENOMIC DNA]</scope>
    <source>
        <strain evidence="19 20">NBRC 101101</strain>
    </source>
</reference>
<dbReference type="GO" id="GO:0005886">
    <property type="term" value="C:plasma membrane"/>
    <property type="evidence" value="ECO:0007669"/>
    <property type="project" value="UniProtKB-SubCell"/>
</dbReference>
<dbReference type="PANTHER" id="PTHR43185:SF1">
    <property type="entry name" value="FE(2+) TRANSPORTER FEOB"/>
    <property type="match status" value="1"/>
</dbReference>
<feature type="binding site" evidence="14">
    <location>
        <begin position="29"/>
        <end position="33"/>
    </location>
    <ligand>
        <name>GTP</name>
        <dbReference type="ChEBI" id="CHEBI:37565"/>
        <label>1</label>
    </ligand>
</feature>
<evidence type="ECO:0000256" key="7">
    <source>
        <dbReference type="ARBA" id="ARBA00022741"/>
    </source>
</evidence>
<proteinExistence type="inferred from homology"/>
<feature type="transmembrane region" description="Helical" evidence="16">
    <location>
        <begin position="457"/>
        <end position="477"/>
    </location>
</feature>
<evidence type="ECO:0000256" key="3">
    <source>
        <dbReference type="ARBA" id="ARBA00022448"/>
    </source>
</evidence>
<evidence type="ECO:0000256" key="15">
    <source>
        <dbReference type="PIRSR" id="PIRSR603373-2"/>
    </source>
</evidence>
<dbReference type="InterPro" id="IPR011640">
    <property type="entry name" value="Fe2_transport_prot_B_C"/>
</dbReference>
<evidence type="ECO:0000256" key="6">
    <source>
        <dbReference type="ARBA" id="ARBA00022692"/>
    </source>
</evidence>
<sequence>MLVGNPNVGKSTLFNALTGARQRVVNAPGTTVELQEGRWRVGGVPCRLVDLPGTYSLDARSPDEQVAAQAVHDEGTDLAVLLVDAAGLARSLVLAGQVALSGVPVVVALTMSDVARSRGLTVPVETLATRLGVPVVALDPRTGAGLAALASAVEQALTHPSTLTLATGDRPDTATADLTVGHTADPAVDDTADPTVDHTVDPAPARADDHDLEPTPDHAVRPAHAGADEHALDPAPEHAEDHDDDAERVFAWVADVLRVVQSGTPATARPVRTWSDRVDRVLLDARAGIPVLLVVMWGLFQLATTVAAPLMDAIDAVVNGTVADALRDVLPSSGPWRWVEGLLVDGALAGVGTVLSFVPLLALVFVAVALLEDCGYLARAAFVADRAMRAIGLDGRAVLPLVVGFGCNLPALAATRTLPHARQRLLTGLLIPFTSCTARLTVYVLLASVFFPQHAGTVIFVMYLASAALVVLGGLALRRTLFRDVRREPLVLALPAYQRPALRPIALSVGVRVLAFARKAGVIIVGTLTVVWLLMAVPVTGGHAVADVPVEDSLYGRAAETIAPVLGPAGFGTWEAAAALATGFVAKEVVVGSLAQTAAVAEPEDPADPGDLADRLRATFDASSGGHAGAAAAGFLWFVLAYSPCLATLAEQRRLFGLRWTLLGVGVGLSVAWVGAVLVFQTGRLLG</sequence>
<keyword evidence="15" id="KW-0479">Metal-binding</keyword>
<dbReference type="NCBIfam" id="TIGR00437">
    <property type="entry name" value="feoB"/>
    <property type="match status" value="1"/>
</dbReference>
<keyword evidence="4" id="KW-1003">Cell membrane</keyword>
<dbReference type="Gene3D" id="3.40.50.300">
    <property type="entry name" value="P-loop containing nucleotide triphosphate hydrolases"/>
    <property type="match status" value="1"/>
</dbReference>
<keyword evidence="7 14" id="KW-0547">Nucleotide-binding</keyword>
<evidence type="ECO:0000256" key="8">
    <source>
        <dbReference type="ARBA" id="ARBA00022989"/>
    </source>
</evidence>
<feature type="binding site" evidence="14">
    <location>
        <begin position="4"/>
        <end position="11"/>
    </location>
    <ligand>
        <name>GTP</name>
        <dbReference type="ChEBI" id="CHEBI:37565"/>
        <label>1</label>
    </ligand>
</feature>
<feature type="transmembrane region" description="Helical" evidence="16">
    <location>
        <begin position="347"/>
        <end position="371"/>
    </location>
</feature>
<keyword evidence="3 16" id="KW-0813">Transport</keyword>
<feature type="binding site" evidence="15">
    <location>
        <position position="19"/>
    </location>
    <ligand>
        <name>Mg(2+)</name>
        <dbReference type="ChEBI" id="CHEBI:18420"/>
        <label>2</label>
    </ligand>
</feature>
<evidence type="ECO:0000256" key="17">
    <source>
        <dbReference type="SAM" id="MobiDB-lite"/>
    </source>
</evidence>
<evidence type="ECO:0000259" key="18">
    <source>
        <dbReference type="PROSITE" id="PS51711"/>
    </source>
</evidence>
<evidence type="ECO:0000256" key="11">
    <source>
        <dbReference type="ARBA" id="ARBA00023134"/>
    </source>
</evidence>
<keyword evidence="5 16" id="KW-0410">Iron transport</keyword>
<keyword evidence="20" id="KW-1185">Reference proteome</keyword>
<protein>
    <recommendedName>
        <fullName evidence="13 16">Ferrous iron transport protein B</fullName>
    </recommendedName>
</protein>
<keyword evidence="11 14" id="KW-0342">GTP-binding</keyword>